<keyword evidence="2" id="KW-1185">Reference proteome</keyword>
<dbReference type="EMBL" id="AP021879">
    <property type="protein sequence ID" value="BBO93178.1"/>
    <property type="molecule type" value="Genomic_DNA"/>
</dbReference>
<sequence>MSFSEFLKDLSIIVASGTAIYGITSWRREYIGKKRVELAEEVLCLFYEARDAVQHIRNPFSYAGEGSSRKADEKETPEQKETYDKAYVLFERFNTHIELFNKMHSIRYRFMAQFGVDAGKPFNDFRTILNTMQVSAQSLAREWAKRYHHFRTEEQETSHYDFIKKQEDIFWEGLPEDDTIKPKVEHCIYDIENICRPIIDNRSVFSWVNKINFLKKIYEFFANKANSADAKKSRG</sequence>
<evidence type="ECO:0000313" key="1">
    <source>
        <dbReference type="EMBL" id="BBO93178.1"/>
    </source>
</evidence>
<accession>A0A5K8AKQ2</accession>
<gene>
    <name evidence="1" type="ORF">DSCOOX_63580</name>
</gene>
<dbReference type="Proteomes" id="UP000422108">
    <property type="component" value="Chromosome"/>
</dbReference>
<evidence type="ECO:0000313" key="2">
    <source>
        <dbReference type="Proteomes" id="UP000422108"/>
    </source>
</evidence>
<name>A0A5K8AKQ2_9BACT</name>
<dbReference type="RefSeq" id="WP_155313821.1">
    <property type="nucleotide sequence ID" value="NZ_AP021879.1"/>
</dbReference>
<proteinExistence type="predicted"/>
<protein>
    <submittedName>
        <fullName evidence="1">Uncharacterized protein</fullName>
    </submittedName>
</protein>
<dbReference type="AlphaFoldDB" id="A0A5K8AKQ2"/>
<reference evidence="1 2" key="1">
    <citation type="submission" date="2019-11" db="EMBL/GenBank/DDBJ databases">
        <title>Comparative genomics of hydrocarbon-degrading Desulfosarcina strains.</title>
        <authorList>
            <person name="Watanabe M."/>
            <person name="Kojima H."/>
            <person name="Fukui M."/>
        </authorList>
    </citation>
    <scope>NUCLEOTIDE SEQUENCE [LARGE SCALE GENOMIC DNA]</scope>
    <source>
        <strain evidence="2">oXyS1</strain>
    </source>
</reference>
<organism evidence="1 2">
    <name type="scientific">Desulfosarcina ovata subsp. ovata</name>
    <dbReference type="NCBI Taxonomy" id="2752305"/>
    <lineage>
        <taxon>Bacteria</taxon>
        <taxon>Pseudomonadati</taxon>
        <taxon>Thermodesulfobacteriota</taxon>
        <taxon>Desulfobacteria</taxon>
        <taxon>Desulfobacterales</taxon>
        <taxon>Desulfosarcinaceae</taxon>
        <taxon>Desulfosarcina</taxon>
    </lineage>
</organism>